<reference evidence="1" key="1">
    <citation type="submission" date="2015-07" db="EMBL/GenBank/DDBJ databases">
        <title>MeaNS - Measles Nucleotide Surveillance Program.</title>
        <authorList>
            <person name="Tran T."/>
            <person name="Druce J."/>
        </authorList>
    </citation>
    <scope>NUCLEOTIDE SEQUENCE</scope>
    <source>
        <strain evidence="1">UCB-OBI-ISO-001</strain>
        <tissue evidence="1">Gonad</tissue>
    </source>
</reference>
<sequence length="99" mass="11297">MAVVAGKKKVPSHPLILFHSTIREILFRLQYQRSDDISGLCVCVLVINASMYQKNNNNKKTVNTHTLSTKHVYLYRKFTNISAAGTKLFCNNTIRQEVI</sequence>
<gene>
    <name evidence="1" type="ORF">OCBIM_22038891mg</name>
</gene>
<protein>
    <submittedName>
        <fullName evidence="1">Uncharacterized protein</fullName>
    </submittedName>
</protein>
<organism evidence="1">
    <name type="scientific">Octopus bimaculoides</name>
    <name type="common">California two-spotted octopus</name>
    <dbReference type="NCBI Taxonomy" id="37653"/>
    <lineage>
        <taxon>Eukaryota</taxon>
        <taxon>Metazoa</taxon>
        <taxon>Spiralia</taxon>
        <taxon>Lophotrochozoa</taxon>
        <taxon>Mollusca</taxon>
        <taxon>Cephalopoda</taxon>
        <taxon>Coleoidea</taxon>
        <taxon>Octopodiformes</taxon>
        <taxon>Octopoda</taxon>
        <taxon>Incirrata</taxon>
        <taxon>Octopodidae</taxon>
        <taxon>Octopus</taxon>
    </lineage>
</organism>
<evidence type="ECO:0000313" key="1">
    <source>
        <dbReference type="EMBL" id="KOF95270.1"/>
    </source>
</evidence>
<name>A0A0L8I2J5_OCTBM</name>
<accession>A0A0L8I2J5</accession>
<proteinExistence type="predicted"/>
<dbReference type="AlphaFoldDB" id="A0A0L8I2J5"/>
<dbReference type="EMBL" id="KQ416771">
    <property type="protein sequence ID" value="KOF95270.1"/>
    <property type="molecule type" value="Genomic_DNA"/>
</dbReference>